<sequence>MTDLATVLASLVLVVTEGTVEGSKLAKLVALELVLSFGNGRGLAEESCQHSLPIVIEKVGGGLTVSMTLWMSFLALLTFSSVSAMMRQ</sequence>
<name>A0AAD8UF41_GLOAC</name>
<feature type="chain" id="PRO_5041932868" evidence="2">
    <location>
        <begin position="23"/>
        <end position="88"/>
    </location>
</feature>
<comment type="caution">
    <text evidence="3">The sequence shown here is derived from an EMBL/GenBank/DDBJ whole genome shotgun (WGS) entry which is preliminary data.</text>
</comment>
<evidence type="ECO:0000313" key="4">
    <source>
        <dbReference type="Proteomes" id="UP001244207"/>
    </source>
</evidence>
<proteinExistence type="predicted"/>
<evidence type="ECO:0000313" key="3">
    <source>
        <dbReference type="EMBL" id="KAK1715567.1"/>
    </source>
</evidence>
<dbReference type="AlphaFoldDB" id="A0AAD8UF41"/>
<protein>
    <submittedName>
        <fullName evidence="3">Uncharacterized protein</fullName>
    </submittedName>
</protein>
<reference evidence="3" key="1">
    <citation type="submission" date="2021-12" db="EMBL/GenBank/DDBJ databases">
        <title>Comparative genomics, transcriptomics and evolutionary studies reveal genomic signatures of adaptation to plant cell wall in hemibiotrophic fungi.</title>
        <authorList>
            <consortium name="DOE Joint Genome Institute"/>
            <person name="Baroncelli R."/>
            <person name="Diaz J.F."/>
            <person name="Benocci T."/>
            <person name="Peng M."/>
            <person name="Battaglia E."/>
            <person name="Haridas S."/>
            <person name="Andreopoulos W."/>
            <person name="Labutti K."/>
            <person name="Pangilinan J."/>
            <person name="Floch G.L."/>
            <person name="Makela M.R."/>
            <person name="Henrissat B."/>
            <person name="Grigoriev I.V."/>
            <person name="Crouch J.A."/>
            <person name="De Vries R.P."/>
            <person name="Sukno S.A."/>
            <person name="Thon M.R."/>
        </authorList>
    </citation>
    <scope>NUCLEOTIDE SEQUENCE</scope>
    <source>
        <strain evidence="3">CBS 112980</strain>
    </source>
</reference>
<dbReference type="Proteomes" id="UP001244207">
    <property type="component" value="Unassembled WGS sequence"/>
</dbReference>
<evidence type="ECO:0000256" key="2">
    <source>
        <dbReference type="SAM" id="SignalP"/>
    </source>
</evidence>
<evidence type="ECO:0000256" key="1">
    <source>
        <dbReference type="SAM" id="Phobius"/>
    </source>
</evidence>
<gene>
    <name evidence="3" type="ORF">BDZ83DRAFT_54194</name>
</gene>
<keyword evidence="1" id="KW-0472">Membrane</keyword>
<dbReference type="GeneID" id="85387305"/>
<feature type="transmembrane region" description="Helical" evidence="1">
    <location>
        <begin position="67"/>
        <end position="86"/>
    </location>
</feature>
<keyword evidence="1" id="KW-1133">Transmembrane helix</keyword>
<keyword evidence="1" id="KW-0812">Transmembrane</keyword>
<accession>A0AAD8UF41</accession>
<dbReference type="EMBL" id="JAHMHS010000120">
    <property type="protein sequence ID" value="KAK1715567.1"/>
    <property type="molecule type" value="Genomic_DNA"/>
</dbReference>
<feature type="signal peptide" evidence="2">
    <location>
        <begin position="1"/>
        <end position="22"/>
    </location>
</feature>
<organism evidence="3 4">
    <name type="scientific">Glomerella acutata</name>
    <name type="common">Colletotrichum acutatum</name>
    <dbReference type="NCBI Taxonomy" id="27357"/>
    <lineage>
        <taxon>Eukaryota</taxon>
        <taxon>Fungi</taxon>
        <taxon>Dikarya</taxon>
        <taxon>Ascomycota</taxon>
        <taxon>Pezizomycotina</taxon>
        <taxon>Sordariomycetes</taxon>
        <taxon>Hypocreomycetidae</taxon>
        <taxon>Glomerellales</taxon>
        <taxon>Glomerellaceae</taxon>
        <taxon>Colletotrichum</taxon>
        <taxon>Colletotrichum acutatum species complex</taxon>
    </lineage>
</organism>
<dbReference type="RefSeq" id="XP_060360366.1">
    <property type="nucleotide sequence ID" value="XM_060503406.1"/>
</dbReference>
<keyword evidence="4" id="KW-1185">Reference proteome</keyword>
<keyword evidence="2" id="KW-0732">Signal</keyword>